<protein>
    <recommendedName>
        <fullName evidence="7">XK-related protein</fullName>
    </recommendedName>
</protein>
<dbReference type="PANTHER" id="PTHR16024">
    <property type="entry name" value="XK-RELATED PROTEIN"/>
    <property type="match status" value="1"/>
</dbReference>
<dbReference type="GO" id="GO:0005886">
    <property type="term" value="C:plasma membrane"/>
    <property type="evidence" value="ECO:0007669"/>
    <property type="project" value="UniProtKB-SubCell"/>
</dbReference>
<organism evidence="8">
    <name type="scientific">Oppiella nova</name>
    <dbReference type="NCBI Taxonomy" id="334625"/>
    <lineage>
        <taxon>Eukaryota</taxon>
        <taxon>Metazoa</taxon>
        <taxon>Ecdysozoa</taxon>
        <taxon>Arthropoda</taxon>
        <taxon>Chelicerata</taxon>
        <taxon>Arachnida</taxon>
        <taxon>Acari</taxon>
        <taxon>Acariformes</taxon>
        <taxon>Sarcoptiformes</taxon>
        <taxon>Oribatida</taxon>
        <taxon>Brachypylina</taxon>
        <taxon>Oppioidea</taxon>
        <taxon>Oppiidae</taxon>
        <taxon>Oppiella</taxon>
    </lineage>
</organism>
<name>A0A7R9Q9X2_9ACAR</name>
<dbReference type="InterPro" id="IPR050895">
    <property type="entry name" value="XK-related_scramblase"/>
</dbReference>
<keyword evidence="3" id="KW-1003">Cell membrane</keyword>
<dbReference type="GO" id="GO:0043652">
    <property type="term" value="P:engulfment of apoptotic cell"/>
    <property type="evidence" value="ECO:0007669"/>
    <property type="project" value="TreeGrafter"/>
</dbReference>
<evidence type="ECO:0000256" key="6">
    <source>
        <dbReference type="ARBA" id="ARBA00023136"/>
    </source>
</evidence>
<dbReference type="EMBL" id="OC914858">
    <property type="protein sequence ID" value="CAD7636917.1"/>
    <property type="molecule type" value="Genomic_DNA"/>
</dbReference>
<keyword evidence="5 7" id="KW-1133">Transmembrane helix</keyword>
<comment type="similarity">
    <text evidence="2 7">Belongs to the XK family.</text>
</comment>
<evidence type="ECO:0000256" key="2">
    <source>
        <dbReference type="ARBA" id="ARBA00008789"/>
    </source>
</evidence>
<dbReference type="Pfam" id="PF09815">
    <property type="entry name" value="XK-related"/>
    <property type="match status" value="1"/>
</dbReference>
<evidence type="ECO:0000256" key="4">
    <source>
        <dbReference type="ARBA" id="ARBA00022692"/>
    </source>
</evidence>
<dbReference type="PANTHER" id="PTHR16024:SF10">
    <property type="entry name" value="XK-RELATED PROTEIN"/>
    <property type="match status" value="1"/>
</dbReference>
<proteinExistence type="inferred from homology"/>
<dbReference type="EMBL" id="CAJPVJ010000033">
    <property type="protein sequence ID" value="CAG2159094.1"/>
    <property type="molecule type" value="Genomic_DNA"/>
</dbReference>
<feature type="transmembrane region" description="Helical" evidence="7">
    <location>
        <begin position="486"/>
        <end position="504"/>
    </location>
</feature>
<comment type="subcellular location">
    <subcellularLocation>
        <location evidence="1">Cell membrane</location>
        <topology evidence="1">Multi-pass membrane protein</topology>
    </subcellularLocation>
    <subcellularLocation>
        <location evidence="7">Membrane</location>
        <topology evidence="7">Multi-pass membrane protein</topology>
    </subcellularLocation>
</comment>
<feature type="transmembrane region" description="Helical" evidence="7">
    <location>
        <begin position="278"/>
        <end position="302"/>
    </location>
</feature>
<dbReference type="GO" id="GO:0070782">
    <property type="term" value="P:phosphatidylserine exposure on apoptotic cell surface"/>
    <property type="evidence" value="ECO:0007669"/>
    <property type="project" value="TreeGrafter"/>
</dbReference>
<evidence type="ECO:0000256" key="3">
    <source>
        <dbReference type="ARBA" id="ARBA00022475"/>
    </source>
</evidence>
<feature type="transmembrane region" description="Helical" evidence="7">
    <location>
        <begin position="323"/>
        <end position="341"/>
    </location>
</feature>
<evidence type="ECO:0000256" key="1">
    <source>
        <dbReference type="ARBA" id="ARBA00004651"/>
    </source>
</evidence>
<keyword evidence="4 7" id="KW-0812">Transmembrane</keyword>
<keyword evidence="6 7" id="KW-0472">Membrane</keyword>
<evidence type="ECO:0000256" key="5">
    <source>
        <dbReference type="ARBA" id="ARBA00022989"/>
    </source>
</evidence>
<dbReference type="GO" id="GO:1902742">
    <property type="term" value="P:apoptotic process involved in development"/>
    <property type="evidence" value="ECO:0007669"/>
    <property type="project" value="TreeGrafter"/>
</dbReference>
<evidence type="ECO:0000256" key="7">
    <source>
        <dbReference type="RuleBase" id="RU910716"/>
    </source>
</evidence>
<feature type="transmembrane region" description="Helical" evidence="7">
    <location>
        <begin position="240"/>
        <end position="258"/>
    </location>
</feature>
<feature type="transmembrane region" description="Helical" evidence="7">
    <location>
        <begin position="605"/>
        <end position="626"/>
    </location>
</feature>
<accession>A0A7R9Q9X2</accession>
<feature type="transmembrane region" description="Helical" evidence="7">
    <location>
        <begin position="547"/>
        <end position="564"/>
    </location>
</feature>
<dbReference type="AlphaFoldDB" id="A0A7R9Q9X2"/>
<evidence type="ECO:0000313" key="9">
    <source>
        <dbReference type="Proteomes" id="UP000728032"/>
    </source>
</evidence>
<reference evidence="8" key="1">
    <citation type="submission" date="2020-11" db="EMBL/GenBank/DDBJ databases">
        <authorList>
            <person name="Tran Van P."/>
        </authorList>
    </citation>
    <scope>NUCLEOTIDE SEQUENCE</scope>
</reference>
<sequence>MIETINIALTAQDELIVQTLDRWKELIPNSKVATTQLEYQPSWRLRTPLNANTPEKSMVVLNELVELQEPTNLVTRDDSHVPMHLQQHHFGGALPSPQTLHHHMGSLGRKINNNGSTGGPLGRSHRLSTFRPLHGQHADLIRECIEERMTGPTYETIDPHHLSHFGYSTDYCTVSGSGCSSGSSVGRGNAGCIETILPDSRCYATAGRGHTGRAVDYQPVNPHHNPIYCANTKELDKSDVFGILSAIFTIISLMSYVIDIGTDLTVCYFLYGINDSFSLGLTFAITIIPSITVNIFSIKWLIHDHRKEKLESIRRPRIGVMGWMVRILVHLLLLGPVLRYLELLWYGLESRSENKRNEKHEQREWQMNALPVLSTLQRTNHTESQTHVTNEPQIDYYLLAIHEDRDTALLSLLKSFIQCAPQMVLQIYLLAKSKPDFNISKEYVQMAAIISSLFELSWSMASYNRALRRSTPSKLNVSRMATITHFLWRFCTIGSRVLAIALFISEYSYWVFPVAIGHWGIMTIWIMHQQTRFCDSERGDARPCHEYLFNMIVGAIYLICFLNVKDEPTRYKYLSFYTIVLSENISFIILWYIRSDALKWYHTPALATVLGAFGLGMLFMFIYYWFLHPNGRPLWVNRAARCC</sequence>
<keyword evidence="9" id="KW-1185">Reference proteome</keyword>
<feature type="transmembrane region" description="Helical" evidence="7">
    <location>
        <begin position="576"/>
        <end position="593"/>
    </location>
</feature>
<dbReference type="OrthoDB" id="6136301at2759"/>
<feature type="transmembrane region" description="Helical" evidence="7">
    <location>
        <begin position="510"/>
        <end position="527"/>
    </location>
</feature>
<dbReference type="InterPro" id="IPR018629">
    <property type="entry name" value="XK-rel"/>
</dbReference>
<dbReference type="Proteomes" id="UP000728032">
    <property type="component" value="Unassembled WGS sequence"/>
</dbReference>
<evidence type="ECO:0000313" key="8">
    <source>
        <dbReference type="EMBL" id="CAD7636917.1"/>
    </source>
</evidence>
<feature type="transmembrane region" description="Helical" evidence="7">
    <location>
        <begin position="443"/>
        <end position="465"/>
    </location>
</feature>
<gene>
    <name evidence="8" type="ORF">ONB1V03_LOCUS502</name>
</gene>